<dbReference type="EMBL" id="JALJOT010000010">
    <property type="protein sequence ID" value="KAK9906598.1"/>
    <property type="molecule type" value="Genomic_DNA"/>
</dbReference>
<proteinExistence type="predicted"/>
<feature type="region of interest" description="Disordered" evidence="1">
    <location>
        <begin position="588"/>
        <end position="660"/>
    </location>
</feature>
<dbReference type="InterPro" id="IPR013989">
    <property type="entry name" value="Dev_and_cell_death_domain"/>
</dbReference>
<feature type="region of interest" description="Disordered" evidence="1">
    <location>
        <begin position="1"/>
        <end position="29"/>
    </location>
</feature>
<dbReference type="Pfam" id="PF10539">
    <property type="entry name" value="Dev_Cell_Death"/>
    <property type="match status" value="1"/>
</dbReference>
<organism evidence="3 4">
    <name type="scientific">Coccomyxa subellipsoidea</name>
    <dbReference type="NCBI Taxonomy" id="248742"/>
    <lineage>
        <taxon>Eukaryota</taxon>
        <taxon>Viridiplantae</taxon>
        <taxon>Chlorophyta</taxon>
        <taxon>core chlorophytes</taxon>
        <taxon>Trebouxiophyceae</taxon>
        <taxon>Trebouxiophyceae incertae sedis</taxon>
        <taxon>Coccomyxaceae</taxon>
        <taxon>Coccomyxa</taxon>
    </lineage>
</organism>
<evidence type="ECO:0000259" key="2">
    <source>
        <dbReference type="PROSITE" id="PS51222"/>
    </source>
</evidence>
<name>A0ABR2YKD3_9CHLO</name>
<dbReference type="PROSITE" id="PS51222">
    <property type="entry name" value="DCD"/>
    <property type="match status" value="1"/>
</dbReference>
<feature type="domain" description="DCD" evidence="2">
    <location>
        <begin position="662"/>
        <end position="789"/>
    </location>
</feature>
<protein>
    <recommendedName>
        <fullName evidence="2">DCD domain-containing protein</fullName>
    </recommendedName>
</protein>
<dbReference type="Proteomes" id="UP001491310">
    <property type="component" value="Unassembled WGS sequence"/>
</dbReference>
<reference evidence="3 4" key="1">
    <citation type="journal article" date="2024" name="Nat. Commun.">
        <title>Phylogenomics reveals the evolutionary origins of lichenization in chlorophyte algae.</title>
        <authorList>
            <person name="Puginier C."/>
            <person name="Libourel C."/>
            <person name="Otte J."/>
            <person name="Skaloud P."/>
            <person name="Haon M."/>
            <person name="Grisel S."/>
            <person name="Petersen M."/>
            <person name="Berrin J.G."/>
            <person name="Delaux P.M."/>
            <person name="Dal Grande F."/>
            <person name="Keller J."/>
        </authorList>
    </citation>
    <scope>NUCLEOTIDE SEQUENCE [LARGE SCALE GENOMIC DNA]</scope>
    <source>
        <strain evidence="3 4">SAG 216-7</strain>
    </source>
</reference>
<feature type="region of interest" description="Disordered" evidence="1">
    <location>
        <begin position="532"/>
        <end position="576"/>
    </location>
</feature>
<gene>
    <name evidence="3" type="ORF">WJX75_004705</name>
</gene>
<comment type="caution">
    <text evidence="3">The sequence shown here is derived from an EMBL/GenBank/DDBJ whole genome shotgun (WGS) entry which is preliminary data.</text>
</comment>
<feature type="compositionally biased region" description="Basic and acidic residues" evidence="1">
    <location>
        <begin position="588"/>
        <end position="637"/>
    </location>
</feature>
<evidence type="ECO:0000313" key="4">
    <source>
        <dbReference type="Proteomes" id="UP001491310"/>
    </source>
</evidence>
<accession>A0ABR2YKD3</accession>
<feature type="region of interest" description="Disordered" evidence="1">
    <location>
        <begin position="201"/>
        <end position="293"/>
    </location>
</feature>
<feature type="compositionally biased region" description="Basic and acidic residues" evidence="1">
    <location>
        <begin position="558"/>
        <end position="576"/>
    </location>
</feature>
<keyword evidence="4" id="KW-1185">Reference proteome</keyword>
<evidence type="ECO:0000313" key="3">
    <source>
        <dbReference type="EMBL" id="KAK9906598.1"/>
    </source>
</evidence>
<feature type="region of interest" description="Disordered" evidence="1">
    <location>
        <begin position="108"/>
        <end position="151"/>
    </location>
</feature>
<sequence>MGKRSRTEDASDATNPFLKVSKTKKSGQAEVKAQHTIKYYLWELLREQPEGLSVGQLLHEMESRKMRSFANSSKPASQLSVELNRDKEHFTQNAVSKLWNMPPKIQQEPVTAVASPRSPLAEQPEPGAQREASQIAASDSAPVGAHAKEQHECGASAAVKLTGSPKLEAGPHSVAVASHISQVPARVVEPKGASQLVMSEQPVMPDNMQAPADPTPKPSSYEAVATQQTKDGDSPRSTVEPGPQLTGDFGTSHSNFMQPPEQAQGAWSEKRKAYHPGQSAKANFDASPGAAAESQRFVLSPSSGVLKALDSSPASPISDLAAQDMPASWQELASSALSGSRLGASPLRPPAQLQTTGQQPAVVPGLDAANMQFNTCSQQEHACQRVSDEQVLEPSSLASAHASGDGRAPLNAVGSEAAHVNAKPATGVVVSEDMTAVTASGVKSEDPLAPVCLGDAEEDPSLPEDTAVRWAPSPEWANPYGGLAEQSMSGKESSAVLLLGTLPQWPFRTLFPATPERAAPGTLRALEEAQPALAADERPPWPPDLMEASYNAPLLPDCRPDKAHADGRHHSRKDDYRDDYRDVHCDSRRRDSNEERWREAGHRSRDVSRQDDRSREARRSQGRDATREREREEERGPSRHASMQPRSRSGTRDSATPDDDWPFDTGRIIACSEAAAADCLARMKFGSDIRKDLEGIDKRTALFLWNYEREKLHGIFYGSSSKDVQETTSRKDIFLYEVRVHEFAHYHSLPLKIVGRIIPGNGTTQQGRHLLKTRIDRFRVVKLCREFARNHVYICFCELGLKRKCLHACIKTCLRPAEHSHGSVMSRAQARTFESQRSA</sequence>
<evidence type="ECO:0000256" key="1">
    <source>
        <dbReference type="SAM" id="MobiDB-lite"/>
    </source>
</evidence>
<feature type="compositionally biased region" description="Polar residues" evidence="1">
    <location>
        <begin position="644"/>
        <end position="654"/>
    </location>
</feature>